<feature type="domain" description="Polyketide synthase-like methyltransferase" evidence="4">
    <location>
        <begin position="25"/>
        <end position="282"/>
    </location>
</feature>
<dbReference type="CDD" id="cd02440">
    <property type="entry name" value="AdoMet_MTases"/>
    <property type="match status" value="1"/>
</dbReference>
<reference evidence="5 6" key="1">
    <citation type="submission" date="2021-02" db="EMBL/GenBank/DDBJ databases">
        <title>Streptomyces spirodelae sp. nov., isolated from duckweed.</title>
        <authorList>
            <person name="Saimee Y."/>
            <person name="Duangmal K."/>
        </authorList>
    </citation>
    <scope>NUCLEOTIDE SEQUENCE [LARGE SCALE GENOMIC DNA]</scope>
    <source>
        <strain evidence="5 6">DSM 42105</strain>
    </source>
</reference>
<dbReference type="PANTHER" id="PTHR44068:SF11">
    <property type="entry name" value="GERANYL DIPHOSPHATE 2-C-METHYLTRANSFERASE"/>
    <property type="match status" value="1"/>
</dbReference>
<organism evidence="5 6">
    <name type="scientific">Streptomyces smyrnaeus</name>
    <dbReference type="NCBI Taxonomy" id="1387713"/>
    <lineage>
        <taxon>Bacteria</taxon>
        <taxon>Bacillati</taxon>
        <taxon>Actinomycetota</taxon>
        <taxon>Actinomycetes</taxon>
        <taxon>Kitasatosporales</taxon>
        <taxon>Streptomycetaceae</taxon>
        <taxon>Streptomyces</taxon>
    </lineage>
</organism>
<dbReference type="InterPro" id="IPR029063">
    <property type="entry name" value="SAM-dependent_MTases_sf"/>
</dbReference>
<keyword evidence="6" id="KW-1185">Reference proteome</keyword>
<evidence type="ECO:0000259" key="4">
    <source>
        <dbReference type="SMART" id="SM00828"/>
    </source>
</evidence>
<comment type="caution">
    <text evidence="5">The sequence shown here is derived from an EMBL/GenBank/DDBJ whole genome shotgun (WGS) entry which is preliminary data.</text>
</comment>
<evidence type="ECO:0000313" key="6">
    <source>
        <dbReference type="Proteomes" id="UP000721954"/>
    </source>
</evidence>
<evidence type="ECO:0000256" key="1">
    <source>
        <dbReference type="ARBA" id="ARBA00022603"/>
    </source>
</evidence>
<proteinExistence type="predicted"/>
<evidence type="ECO:0000313" key="5">
    <source>
        <dbReference type="EMBL" id="MBO8199491.1"/>
    </source>
</evidence>
<dbReference type="GO" id="GO:0008168">
    <property type="term" value="F:methyltransferase activity"/>
    <property type="evidence" value="ECO:0007669"/>
    <property type="project" value="UniProtKB-KW"/>
</dbReference>
<dbReference type="GeneID" id="96259810"/>
<dbReference type="GO" id="GO:0032259">
    <property type="term" value="P:methylation"/>
    <property type="evidence" value="ECO:0007669"/>
    <property type="project" value="UniProtKB-KW"/>
</dbReference>
<dbReference type="SUPFAM" id="SSF53335">
    <property type="entry name" value="S-adenosyl-L-methionine-dependent methyltransferases"/>
    <property type="match status" value="1"/>
</dbReference>
<sequence length="282" mass="30575">MNSPPAGPPASDLMADYYRLLGELLQMAWGDNFHLGYWEGPDDTSSVQEATDRLTDVLAARLRVGPDSRVLDVGCGIGSPALRVAATTGAGVLGITTTPEHVEQAAERAREQGMADRVTFQQADGMDMPFESGSFDAVLALESIMHMERPTALREMARVLAPGGRLVLTDVFPLAEEASDNPQAFGTLFGDAPVSEQDPGMASLARFEDWPDLVSAAGLRLDELTDITENVQNTFPRMLDGFIDRRREFERRHGVSVEQVLDHTRQANPVAAGCLVMAAHKP</sequence>
<keyword evidence="2" id="KW-0808">Transferase</keyword>
<dbReference type="InterPro" id="IPR013216">
    <property type="entry name" value="Methyltransf_11"/>
</dbReference>
<evidence type="ECO:0000256" key="3">
    <source>
        <dbReference type="ARBA" id="ARBA00022691"/>
    </source>
</evidence>
<name>A0ABS3XWN5_9ACTN</name>
<dbReference type="PANTHER" id="PTHR44068">
    <property type="entry name" value="ZGC:194242"/>
    <property type="match status" value="1"/>
</dbReference>
<accession>A0ABS3XWN5</accession>
<dbReference type="RefSeq" id="WP_209211211.1">
    <property type="nucleotide sequence ID" value="NZ_JAFFZM010000007.1"/>
</dbReference>
<dbReference type="InterPro" id="IPR050447">
    <property type="entry name" value="Erg6_SMT_methyltransf"/>
</dbReference>
<keyword evidence="1 5" id="KW-0489">Methyltransferase</keyword>
<dbReference type="Gene3D" id="3.40.50.150">
    <property type="entry name" value="Vaccinia Virus protein VP39"/>
    <property type="match status" value="1"/>
</dbReference>
<dbReference type="SMART" id="SM00828">
    <property type="entry name" value="PKS_MT"/>
    <property type="match status" value="1"/>
</dbReference>
<protein>
    <submittedName>
        <fullName evidence="5">Methyltransferase domain-containing protein</fullName>
    </submittedName>
</protein>
<evidence type="ECO:0000256" key="2">
    <source>
        <dbReference type="ARBA" id="ARBA00022679"/>
    </source>
</evidence>
<gene>
    <name evidence="5" type="ORF">JW613_14475</name>
</gene>
<dbReference type="EMBL" id="JAFFZM010000007">
    <property type="protein sequence ID" value="MBO8199491.1"/>
    <property type="molecule type" value="Genomic_DNA"/>
</dbReference>
<dbReference type="Pfam" id="PF08241">
    <property type="entry name" value="Methyltransf_11"/>
    <property type="match status" value="1"/>
</dbReference>
<dbReference type="InterPro" id="IPR020803">
    <property type="entry name" value="MeTfrase_dom"/>
</dbReference>
<keyword evidence="3" id="KW-0949">S-adenosyl-L-methionine</keyword>
<dbReference type="Proteomes" id="UP000721954">
    <property type="component" value="Unassembled WGS sequence"/>
</dbReference>